<dbReference type="InterPro" id="IPR011050">
    <property type="entry name" value="Pectin_lyase_fold/virulence"/>
</dbReference>
<evidence type="ECO:0000259" key="3">
    <source>
        <dbReference type="SMART" id="SM00560"/>
    </source>
</evidence>
<dbReference type="NCBIfam" id="TIGR04183">
    <property type="entry name" value="Por_Secre_tail"/>
    <property type="match status" value="1"/>
</dbReference>
<dbReference type="SMART" id="SM00560">
    <property type="entry name" value="LamGL"/>
    <property type="match status" value="2"/>
</dbReference>
<dbReference type="GO" id="GO:0005975">
    <property type="term" value="P:carbohydrate metabolic process"/>
    <property type="evidence" value="ECO:0007669"/>
    <property type="project" value="UniProtKB-ARBA"/>
</dbReference>
<dbReference type="InterPro" id="IPR039448">
    <property type="entry name" value="Beta_helix"/>
</dbReference>
<dbReference type="SUPFAM" id="SSF51126">
    <property type="entry name" value="Pectin lyase-like"/>
    <property type="match status" value="1"/>
</dbReference>
<proteinExistence type="predicted"/>
<feature type="domain" description="LamG-like jellyroll fold" evidence="3">
    <location>
        <begin position="382"/>
        <end position="514"/>
    </location>
</feature>
<dbReference type="Pfam" id="PF18962">
    <property type="entry name" value="Por_Secre_tail"/>
    <property type="match status" value="1"/>
</dbReference>
<dbReference type="AlphaFoldDB" id="A0AAJ5WVJ5"/>
<evidence type="ECO:0000313" key="4">
    <source>
        <dbReference type="EMBL" id="WEK36373.1"/>
    </source>
</evidence>
<dbReference type="PANTHER" id="PTHR42535:SF2">
    <property type="entry name" value="CHROMOSOME UNDETERMINED SCAFFOLD_146, WHOLE GENOME SHOTGUN SEQUENCE"/>
    <property type="match status" value="1"/>
</dbReference>
<gene>
    <name evidence="4" type="ORF">P0Y53_02570</name>
</gene>
<sequence>MQLRFLILSALTCLSVIQGQSQTCINGGTTKDPFSIFFLDDFTISGNRIFNESSLNHSGNCITLMNCNNVRIENCVIGPSAGEGIRLINCTNVIITNCYFMDNRTGILVEGGTGIKILNNQFLNIHGPFPRGQCVQFLEVNGAGNEISDNVSEQVPGKSSPEDLINLYKSHGTPLSHILVNGNKFRGGGPSQSGGGILAGDVGGDFQRLQNNILVDPGQYGIAIASGHYNYIMNNKVYGRQQSFTNTAYYAYNIYIKDGYTCGDFTVEGNESNYTNKNGQLIGEGYWGMPGTAEDCRPISGIANNNWLATFGPEILPARLLCPLLVAHYPLNNNFQDVSGCGHNISSNVGFSAEGKDIACGNFNGTNYLTLPNSPWLRNTSNRLSVSAWIKPAQTQGIQAIATAPDSDGYNDGWRLLLEDGTLNGRITTTLGSIDVYAAGIQAGAWNYVTMTYDGQQLKLYVNGVLSGSVNYGGNLLSGNYTAKMLVGYSRGTSYYFTGQLDEFKFYNGDLNAAEILQAYNDDRLKFEAPRQLLAHYAFNANWNDASGNNLHITNSGASFVCDGADALSANFNGSSLLTMPLNNSLKTSTSKFYLSCWIKPNVVQGVQAITHAQDADGYNNGWRLLLLDATLNGRVVTSWGAADVYCSGVQAGVWNHVALTYDGLSLKVFLNGLLQASTPWGGYLIYANGASQNMRIGYSNGNNYYFNGRMDEFRFYNGNITQEEVLDEYNTTLAKINNPPACPLQVTVQHSTAAKAGRFDSNPLNIYPNPAVSELFINAGTGFQAVLFNATGQRVWSGSDHAGQLRLHTRDIKPGVYFLQVSGKGWQETRKVMIQR</sequence>
<name>A0AAJ5WVJ5_9BACT</name>
<organism evidence="4 5">
    <name type="scientific">Candidatus Pseudobacter hemicellulosilyticus</name>
    <dbReference type="NCBI Taxonomy" id="3121375"/>
    <lineage>
        <taxon>Bacteria</taxon>
        <taxon>Pseudomonadati</taxon>
        <taxon>Bacteroidota</taxon>
        <taxon>Chitinophagia</taxon>
        <taxon>Chitinophagales</taxon>
        <taxon>Chitinophagaceae</taxon>
        <taxon>Pseudobacter</taxon>
    </lineage>
</organism>
<evidence type="ECO:0000256" key="2">
    <source>
        <dbReference type="ARBA" id="ARBA00023157"/>
    </source>
</evidence>
<keyword evidence="1" id="KW-0732">Signal</keyword>
<dbReference type="EMBL" id="CP119311">
    <property type="protein sequence ID" value="WEK36373.1"/>
    <property type="molecule type" value="Genomic_DNA"/>
</dbReference>
<dbReference type="InterPro" id="IPR006626">
    <property type="entry name" value="PbH1"/>
</dbReference>
<evidence type="ECO:0000256" key="1">
    <source>
        <dbReference type="ARBA" id="ARBA00022729"/>
    </source>
</evidence>
<dbReference type="Proteomes" id="UP001220610">
    <property type="component" value="Chromosome"/>
</dbReference>
<dbReference type="Pfam" id="PF13229">
    <property type="entry name" value="Beta_helix"/>
    <property type="match status" value="1"/>
</dbReference>
<dbReference type="SMART" id="SM00710">
    <property type="entry name" value="PbH1"/>
    <property type="match status" value="7"/>
</dbReference>
<dbReference type="Gene3D" id="2.60.120.200">
    <property type="match status" value="2"/>
</dbReference>
<dbReference type="Pfam" id="PF13385">
    <property type="entry name" value="Laminin_G_3"/>
    <property type="match status" value="2"/>
</dbReference>
<dbReference type="Gene3D" id="2.160.20.10">
    <property type="entry name" value="Single-stranded right-handed beta-helix, Pectin lyase-like"/>
    <property type="match status" value="1"/>
</dbReference>
<dbReference type="InterPro" id="IPR006558">
    <property type="entry name" value="LamG-like"/>
</dbReference>
<feature type="domain" description="LamG-like jellyroll fold" evidence="3">
    <location>
        <begin position="591"/>
        <end position="724"/>
    </location>
</feature>
<dbReference type="GO" id="GO:0004553">
    <property type="term" value="F:hydrolase activity, hydrolyzing O-glycosyl compounds"/>
    <property type="evidence" value="ECO:0007669"/>
    <property type="project" value="UniProtKB-ARBA"/>
</dbReference>
<accession>A0AAJ5WVJ5</accession>
<dbReference type="SUPFAM" id="SSF49899">
    <property type="entry name" value="Concanavalin A-like lectins/glucanases"/>
    <property type="match status" value="2"/>
</dbReference>
<dbReference type="InterPro" id="IPR013320">
    <property type="entry name" value="ConA-like_dom_sf"/>
</dbReference>
<reference evidence="4" key="1">
    <citation type="submission" date="2023-03" db="EMBL/GenBank/DDBJ databases">
        <title>Andean soil-derived lignocellulolytic bacterial consortium as a source of novel taxa and putative plastic-active enzymes.</title>
        <authorList>
            <person name="Diaz-Garcia L."/>
            <person name="Chuvochina M."/>
            <person name="Feuerriegel G."/>
            <person name="Bunk B."/>
            <person name="Sproer C."/>
            <person name="Streit W.R."/>
            <person name="Rodriguez L.M."/>
            <person name="Overmann J."/>
            <person name="Jimenez D.J."/>
        </authorList>
    </citation>
    <scope>NUCLEOTIDE SEQUENCE</scope>
    <source>
        <strain evidence="4">MAG 7</strain>
    </source>
</reference>
<protein>
    <submittedName>
        <fullName evidence="4">T9SS type A sorting domain-containing protein</fullName>
    </submittedName>
</protein>
<keyword evidence="2" id="KW-1015">Disulfide bond</keyword>
<dbReference type="InterPro" id="IPR026444">
    <property type="entry name" value="Secre_tail"/>
</dbReference>
<dbReference type="PANTHER" id="PTHR42535">
    <property type="entry name" value="OOKINETE PROTEIN, PUTATIVE-RELATED"/>
    <property type="match status" value="1"/>
</dbReference>
<evidence type="ECO:0000313" key="5">
    <source>
        <dbReference type="Proteomes" id="UP001220610"/>
    </source>
</evidence>
<dbReference type="InterPro" id="IPR012334">
    <property type="entry name" value="Pectin_lyas_fold"/>
</dbReference>